<dbReference type="OMA" id="RLMCRNI"/>
<dbReference type="GO" id="GO:0071819">
    <property type="term" value="C:DUBm complex"/>
    <property type="evidence" value="ECO:0007669"/>
    <property type="project" value="UniProtKB-UniRule"/>
</dbReference>
<evidence type="ECO:0000256" key="1">
    <source>
        <dbReference type="ARBA" id="ARBA00004642"/>
    </source>
</evidence>
<evidence type="ECO:0000256" key="7">
    <source>
        <dbReference type="ARBA" id="ARBA00023015"/>
    </source>
</evidence>
<comment type="subcellular location">
    <subcellularLocation>
        <location evidence="1 11">Nucleus</location>
        <location evidence="1 11">Nucleoplasm</location>
    </subcellularLocation>
</comment>
<gene>
    <name evidence="12" type="ORF">KFE25_000750</name>
</gene>
<dbReference type="FunFam" id="1.10.246.140:FF:000001">
    <property type="entry name" value="Transcription and mRNA export factor ENY2"/>
    <property type="match status" value="1"/>
</dbReference>
<proteinExistence type="inferred from homology"/>
<accession>A0A8J5XVR5</accession>
<evidence type="ECO:0000256" key="10">
    <source>
        <dbReference type="ARBA" id="ARBA00023242"/>
    </source>
</evidence>
<dbReference type="InterPro" id="IPR038212">
    <property type="entry name" value="TF_EnY2_sf"/>
</dbReference>
<evidence type="ECO:0000256" key="5">
    <source>
        <dbReference type="ARBA" id="ARBA00022927"/>
    </source>
</evidence>
<keyword evidence="9 11" id="KW-0804">Transcription</keyword>
<evidence type="ECO:0000256" key="9">
    <source>
        <dbReference type="ARBA" id="ARBA00023163"/>
    </source>
</evidence>
<dbReference type="HAMAP" id="MF_03046">
    <property type="entry name" value="ENY2_Sus1"/>
    <property type="match status" value="1"/>
</dbReference>
<keyword evidence="8 11" id="KW-0010">Activator</keyword>
<dbReference type="GO" id="GO:0006325">
    <property type="term" value="P:chromatin organization"/>
    <property type="evidence" value="ECO:0007669"/>
    <property type="project" value="UniProtKB-KW"/>
</dbReference>
<dbReference type="OrthoDB" id="6221744at2759"/>
<dbReference type="GO" id="GO:0003713">
    <property type="term" value="F:transcription coactivator activity"/>
    <property type="evidence" value="ECO:0007669"/>
    <property type="project" value="UniProtKB-UniRule"/>
</dbReference>
<dbReference type="Pfam" id="PF10163">
    <property type="entry name" value="EnY2"/>
    <property type="match status" value="1"/>
</dbReference>
<dbReference type="GO" id="GO:0005654">
    <property type="term" value="C:nucleoplasm"/>
    <property type="evidence" value="ECO:0007669"/>
    <property type="project" value="UniProtKB-SubCell"/>
</dbReference>
<evidence type="ECO:0000256" key="11">
    <source>
        <dbReference type="HAMAP-Rule" id="MF_03046"/>
    </source>
</evidence>
<evidence type="ECO:0000313" key="13">
    <source>
        <dbReference type="Proteomes" id="UP000751190"/>
    </source>
</evidence>
<keyword evidence="4 11" id="KW-0156">Chromatin regulator</keyword>
<dbReference type="GO" id="GO:0006406">
    <property type="term" value="P:mRNA export from nucleus"/>
    <property type="evidence" value="ECO:0007669"/>
    <property type="project" value="UniProtKB-UniRule"/>
</dbReference>
<evidence type="ECO:0000256" key="2">
    <source>
        <dbReference type="ARBA" id="ARBA00022448"/>
    </source>
</evidence>
<evidence type="ECO:0000256" key="8">
    <source>
        <dbReference type="ARBA" id="ARBA00023159"/>
    </source>
</evidence>
<dbReference type="Gene3D" id="1.10.246.140">
    <property type="match status" value="1"/>
</dbReference>
<dbReference type="PANTHER" id="PTHR12514">
    <property type="entry name" value="ENHANCER OF YELLOW 2 TRANSCRIPTION FACTOR"/>
    <property type="match status" value="1"/>
</dbReference>
<dbReference type="Proteomes" id="UP000751190">
    <property type="component" value="Unassembled WGS sequence"/>
</dbReference>
<keyword evidence="3 11" id="KW-0509">mRNA transport</keyword>
<evidence type="ECO:0000256" key="6">
    <source>
        <dbReference type="ARBA" id="ARBA00023010"/>
    </source>
</evidence>
<keyword evidence="2 11" id="KW-0813">Transport</keyword>
<dbReference type="AlphaFoldDB" id="A0A8J5XVR5"/>
<evidence type="ECO:0000256" key="4">
    <source>
        <dbReference type="ARBA" id="ARBA00022853"/>
    </source>
</evidence>
<comment type="caution">
    <text evidence="12">The sequence shown here is derived from an EMBL/GenBank/DDBJ whole genome shotgun (WGS) entry which is preliminary data.</text>
</comment>
<evidence type="ECO:0000256" key="3">
    <source>
        <dbReference type="ARBA" id="ARBA00022816"/>
    </source>
</evidence>
<protein>
    <recommendedName>
        <fullName evidence="11">Transcription and mRNA export factor ENY2</fullName>
    </recommendedName>
    <alternativeName>
        <fullName evidence="11">Enhancer of yellow 2 transcription factor homolog</fullName>
    </alternativeName>
</protein>
<dbReference type="EMBL" id="JAGTXO010000006">
    <property type="protein sequence ID" value="KAG8467434.1"/>
    <property type="molecule type" value="Genomic_DNA"/>
</dbReference>
<comment type="subunit">
    <text evidence="11">Component of the nuclear pore complex (NPC)-associated TREX-2 complex (transcription and export complex 2). Component of the SAGA transcription coactivator-HAT complex. Within the SAGA complex, participates to a subcomplex of SAGA called the DUB module (deubiquitination module).</text>
</comment>
<comment type="similarity">
    <text evidence="11">Belongs to the ENY2 family.</text>
</comment>
<dbReference type="GO" id="GO:0000124">
    <property type="term" value="C:SAGA complex"/>
    <property type="evidence" value="ECO:0007669"/>
    <property type="project" value="UniProtKB-UniRule"/>
</dbReference>
<keyword evidence="6 11" id="KW-0811">Translocation</keyword>
<name>A0A8J5XVR5_DIALT</name>
<organism evidence="12 13">
    <name type="scientific">Diacronema lutheri</name>
    <name type="common">Unicellular marine alga</name>
    <name type="synonym">Monochrysis lutheri</name>
    <dbReference type="NCBI Taxonomy" id="2081491"/>
    <lineage>
        <taxon>Eukaryota</taxon>
        <taxon>Haptista</taxon>
        <taxon>Haptophyta</taxon>
        <taxon>Pavlovophyceae</taxon>
        <taxon>Pavlovales</taxon>
        <taxon>Pavlovaceae</taxon>
        <taxon>Diacronema</taxon>
    </lineage>
</organism>
<keyword evidence="7 11" id="KW-0805">Transcription regulation</keyword>
<evidence type="ECO:0000313" key="12">
    <source>
        <dbReference type="EMBL" id="KAG8467434.1"/>
    </source>
</evidence>
<keyword evidence="13" id="KW-1185">Reference proteome</keyword>
<dbReference type="InterPro" id="IPR018783">
    <property type="entry name" value="TF_ENY2"/>
</dbReference>
<sequence length="91" mass="10568">MPAKKSVEELLVDTGERDRLKEVLRTKLIECGWRDELKEHCKEVIRSKGKEKITVDELTAEITPHGRATIPQDVKQDLLRRISKFVDDNQN</sequence>
<dbReference type="GO" id="GO:0005643">
    <property type="term" value="C:nuclear pore"/>
    <property type="evidence" value="ECO:0007669"/>
    <property type="project" value="UniProtKB-UniRule"/>
</dbReference>
<dbReference type="GO" id="GO:0006368">
    <property type="term" value="P:transcription elongation by RNA polymerase II"/>
    <property type="evidence" value="ECO:0007669"/>
    <property type="project" value="UniProtKB-UniRule"/>
</dbReference>
<reference evidence="12" key="1">
    <citation type="submission" date="2021-05" db="EMBL/GenBank/DDBJ databases">
        <title>The genome of the haptophyte Pavlova lutheri (Diacronema luteri, Pavlovales) - a model for lipid biosynthesis in eukaryotic algae.</title>
        <authorList>
            <person name="Hulatt C.J."/>
            <person name="Posewitz M.C."/>
        </authorList>
    </citation>
    <scope>NUCLEOTIDE SEQUENCE</scope>
    <source>
        <strain evidence="12">NIVA-4/92</strain>
    </source>
</reference>
<keyword evidence="10 11" id="KW-0539">Nucleus</keyword>
<dbReference type="GO" id="GO:0070390">
    <property type="term" value="C:transcription export complex 2"/>
    <property type="evidence" value="ECO:0007669"/>
    <property type="project" value="UniProtKB-UniRule"/>
</dbReference>
<keyword evidence="5 11" id="KW-0653">Protein transport</keyword>
<dbReference type="GO" id="GO:0015031">
    <property type="term" value="P:protein transport"/>
    <property type="evidence" value="ECO:0007669"/>
    <property type="project" value="UniProtKB-KW"/>
</dbReference>
<comment type="function">
    <text evidence="11">Involved in mRNA export coupled transcription activation by association with both the TREX-2 and the SAGA complexes. The transcription regulatory histone acetylation (HAT) complex SAGA is a multiprotein complex that activates transcription by remodeling chromatin and mediating histone acetylation and deubiquitination. Within the SAGA complex, participates to a subcomplex that specifically deubiquitinates histones. The SAGA complex is recruited to specific gene promoters by activators, where it is required for transcription. The TREX-2 complex functions in docking export-competent ribonucleoprotein particles (mRNPs) to the nuclear entrance of the nuclear pore complex (nuclear basket). TREX-2 participates in mRNA export and accurate chromatin positioning in the nucleus by tethering genes to the nuclear periphery.</text>
</comment>